<keyword evidence="14" id="KW-1185">Reference proteome</keyword>
<dbReference type="HAMAP" id="MF_00083">
    <property type="entry name" value="Pept_tRNA_hydro_bact"/>
    <property type="match status" value="1"/>
</dbReference>
<keyword evidence="4 8" id="KW-0694">RNA-binding</keyword>
<evidence type="ECO:0000256" key="6">
    <source>
        <dbReference type="ARBA" id="ARBA00048707"/>
    </source>
</evidence>
<evidence type="ECO:0000256" key="2">
    <source>
        <dbReference type="ARBA" id="ARBA00022555"/>
    </source>
</evidence>
<dbReference type="GO" id="GO:0072344">
    <property type="term" value="P:rescue of stalled ribosome"/>
    <property type="evidence" value="ECO:0007669"/>
    <property type="project" value="UniProtKB-UniRule"/>
</dbReference>
<dbReference type="GO" id="GO:0005737">
    <property type="term" value="C:cytoplasm"/>
    <property type="evidence" value="ECO:0007669"/>
    <property type="project" value="UniProtKB-SubCell"/>
</dbReference>
<dbReference type="InterPro" id="IPR018171">
    <property type="entry name" value="Pept_tRNA_hydro_CS"/>
</dbReference>
<comment type="subcellular location">
    <subcellularLocation>
        <location evidence="8">Cytoplasm</location>
    </subcellularLocation>
</comment>
<dbReference type="EC" id="3.1.1.29" evidence="1 8"/>
<dbReference type="PROSITE" id="PS01195">
    <property type="entry name" value="PEPT_TRNA_HYDROL_1"/>
    <property type="match status" value="1"/>
</dbReference>
<evidence type="ECO:0000256" key="5">
    <source>
        <dbReference type="ARBA" id="ARBA00038063"/>
    </source>
</evidence>
<dbReference type="Proteomes" id="UP001431572">
    <property type="component" value="Chromosome 2"/>
</dbReference>
<evidence type="ECO:0000313" key="11">
    <source>
        <dbReference type="EMBL" id="NWJ48320.1"/>
    </source>
</evidence>
<evidence type="ECO:0000256" key="7">
    <source>
        <dbReference type="ARBA" id="ARBA00050038"/>
    </source>
</evidence>
<dbReference type="EMBL" id="CP128400">
    <property type="protein sequence ID" value="WJW68254.1"/>
    <property type="molecule type" value="Genomic_DNA"/>
</dbReference>
<comment type="subunit">
    <text evidence="8">Monomer.</text>
</comment>
<dbReference type="CDD" id="cd00462">
    <property type="entry name" value="PTH"/>
    <property type="match status" value="1"/>
</dbReference>
<comment type="catalytic activity">
    <reaction evidence="6 8 9">
        <text>an N-acyl-L-alpha-aminoacyl-tRNA + H2O = an N-acyl-L-amino acid + a tRNA + H(+)</text>
        <dbReference type="Rhea" id="RHEA:54448"/>
        <dbReference type="Rhea" id="RHEA-COMP:10123"/>
        <dbReference type="Rhea" id="RHEA-COMP:13883"/>
        <dbReference type="ChEBI" id="CHEBI:15377"/>
        <dbReference type="ChEBI" id="CHEBI:15378"/>
        <dbReference type="ChEBI" id="CHEBI:59874"/>
        <dbReference type="ChEBI" id="CHEBI:78442"/>
        <dbReference type="ChEBI" id="CHEBI:138191"/>
        <dbReference type="EC" id="3.1.1.29"/>
    </reaction>
</comment>
<evidence type="ECO:0000256" key="8">
    <source>
        <dbReference type="HAMAP-Rule" id="MF_00083"/>
    </source>
</evidence>
<feature type="site" description="Stabilizes the basic form of H active site to accept a proton" evidence="8">
    <location>
        <position position="92"/>
    </location>
</feature>
<keyword evidence="2 8" id="KW-0820">tRNA-binding</keyword>
<dbReference type="Gene3D" id="3.40.50.1470">
    <property type="entry name" value="Peptidyl-tRNA hydrolase"/>
    <property type="match status" value="1"/>
</dbReference>
<evidence type="ECO:0000313" key="12">
    <source>
        <dbReference type="EMBL" id="WJW68254.1"/>
    </source>
</evidence>
<protein>
    <recommendedName>
        <fullName evidence="7 8">Peptidyl-tRNA hydrolase</fullName>
        <shortName evidence="8">Pth</shortName>
        <ecNumber evidence="1 8">3.1.1.29</ecNumber>
    </recommendedName>
</protein>
<evidence type="ECO:0000256" key="10">
    <source>
        <dbReference type="RuleBase" id="RU004320"/>
    </source>
</evidence>
<dbReference type="FunFam" id="3.40.50.1470:FF:000001">
    <property type="entry name" value="Peptidyl-tRNA hydrolase"/>
    <property type="match status" value="1"/>
</dbReference>
<dbReference type="Pfam" id="PF01195">
    <property type="entry name" value="Pept_tRNA_hydro"/>
    <property type="match status" value="1"/>
</dbReference>
<dbReference type="InterPro" id="IPR001328">
    <property type="entry name" value="Pept_tRNA_hydro"/>
</dbReference>
<dbReference type="PANTHER" id="PTHR17224">
    <property type="entry name" value="PEPTIDYL-TRNA HYDROLASE"/>
    <property type="match status" value="1"/>
</dbReference>
<gene>
    <name evidence="8 12" type="primary">pth</name>
    <name evidence="11" type="ORF">HXX08_20890</name>
    <name evidence="12" type="ORF">OZ401_003861</name>
</gene>
<feature type="binding site" evidence="8">
    <location>
        <position position="113"/>
    </location>
    <ligand>
        <name>tRNA</name>
        <dbReference type="ChEBI" id="CHEBI:17843"/>
    </ligand>
</feature>
<keyword evidence="8" id="KW-0963">Cytoplasm</keyword>
<evidence type="ECO:0000256" key="9">
    <source>
        <dbReference type="RuleBase" id="RU000673"/>
    </source>
</evidence>
<comment type="similarity">
    <text evidence="5 8 10">Belongs to the PTH family.</text>
</comment>
<sequence>MKLVVGLGNPGFQYEKNRHNVGFQCLDFFAVQHSIRFDKKSMHAIWTKTSIGGQEVVLAKPQTYMNLSGTSVLQLANFYKINPREDLLAISDDLDLPTGKIRLRTNGSSGGQNGLKNIFEVFGTQEIQRMRIGIGRPHYGKPHDYVLNDFSAEQVPIITDALKKAAEAIETWLAQGIAKAMNIYNNL</sequence>
<feature type="binding site" evidence="8">
    <location>
        <position position="14"/>
    </location>
    <ligand>
        <name>tRNA</name>
        <dbReference type="ChEBI" id="CHEBI:17843"/>
    </ligand>
</feature>
<keyword evidence="3 8" id="KW-0378">Hydrolase</keyword>
<proteinExistence type="inferred from homology"/>
<dbReference type="EMBL" id="JACATZ010000003">
    <property type="protein sequence ID" value="NWJ48320.1"/>
    <property type="molecule type" value="Genomic_DNA"/>
</dbReference>
<dbReference type="GO" id="GO:0004045">
    <property type="term" value="F:peptidyl-tRNA hydrolase activity"/>
    <property type="evidence" value="ECO:0007669"/>
    <property type="project" value="UniProtKB-UniRule"/>
</dbReference>
<dbReference type="GO" id="GO:0006515">
    <property type="term" value="P:protein quality control for misfolded or incompletely synthesized proteins"/>
    <property type="evidence" value="ECO:0007669"/>
    <property type="project" value="UniProtKB-UniRule"/>
</dbReference>
<dbReference type="NCBIfam" id="TIGR00447">
    <property type="entry name" value="pth"/>
    <property type="match status" value="1"/>
</dbReference>
<feature type="active site" description="Proton acceptor" evidence="8">
    <location>
        <position position="19"/>
    </location>
</feature>
<dbReference type="Proteomes" id="UP000521676">
    <property type="component" value="Unassembled WGS sequence"/>
</dbReference>
<dbReference type="PANTHER" id="PTHR17224:SF1">
    <property type="entry name" value="PEPTIDYL-TRNA HYDROLASE"/>
    <property type="match status" value="1"/>
</dbReference>
<feature type="binding site" evidence="8">
    <location>
        <position position="64"/>
    </location>
    <ligand>
        <name>tRNA</name>
        <dbReference type="ChEBI" id="CHEBI:17843"/>
    </ligand>
</feature>
<name>A0A8T7M856_9CHLR</name>
<dbReference type="SUPFAM" id="SSF53178">
    <property type="entry name" value="Peptidyl-tRNA hydrolase-like"/>
    <property type="match status" value="1"/>
</dbReference>
<comment type="function">
    <text evidence="8">Hydrolyzes ribosome-free peptidyl-tRNAs (with 1 or more amino acids incorporated), which drop off the ribosome during protein synthesis, or as a result of ribosome stalling.</text>
</comment>
<evidence type="ECO:0000256" key="3">
    <source>
        <dbReference type="ARBA" id="ARBA00022801"/>
    </source>
</evidence>
<evidence type="ECO:0000313" key="14">
    <source>
        <dbReference type="Proteomes" id="UP001431572"/>
    </source>
</evidence>
<dbReference type="GO" id="GO:0000049">
    <property type="term" value="F:tRNA binding"/>
    <property type="evidence" value="ECO:0007669"/>
    <property type="project" value="UniProtKB-UniRule"/>
</dbReference>
<dbReference type="AlphaFoldDB" id="A0A8T7M856"/>
<dbReference type="RefSeq" id="WP_341470158.1">
    <property type="nucleotide sequence ID" value="NZ_CP128400.1"/>
</dbReference>
<feature type="binding site" evidence="8">
    <location>
        <position position="66"/>
    </location>
    <ligand>
        <name>tRNA</name>
        <dbReference type="ChEBI" id="CHEBI:17843"/>
    </ligand>
</feature>
<dbReference type="InterPro" id="IPR036416">
    <property type="entry name" value="Pept_tRNA_hydro_sf"/>
</dbReference>
<accession>A0A8T7M856</accession>
<feature type="site" description="Discriminates between blocked and unblocked aminoacyl-tRNA" evidence="8">
    <location>
        <position position="9"/>
    </location>
</feature>
<organism evidence="11 13">
    <name type="scientific">Candidatus Chlorohelix allophototropha</name>
    <dbReference type="NCBI Taxonomy" id="3003348"/>
    <lineage>
        <taxon>Bacteria</taxon>
        <taxon>Bacillati</taxon>
        <taxon>Chloroflexota</taxon>
        <taxon>Chloroflexia</taxon>
        <taxon>Candidatus Chloroheliales</taxon>
        <taxon>Candidatus Chloroheliaceae</taxon>
        <taxon>Candidatus Chlorohelix</taxon>
    </lineage>
</organism>
<evidence type="ECO:0000256" key="4">
    <source>
        <dbReference type="ARBA" id="ARBA00022884"/>
    </source>
</evidence>
<evidence type="ECO:0000313" key="13">
    <source>
        <dbReference type="Proteomes" id="UP000521676"/>
    </source>
</evidence>
<evidence type="ECO:0000256" key="1">
    <source>
        <dbReference type="ARBA" id="ARBA00013260"/>
    </source>
</evidence>
<comment type="function">
    <text evidence="8">Catalyzes the release of premature peptidyl moieties from peptidyl-tRNA molecules trapped in stalled 50S ribosomal subunits, and thus maintains levels of free tRNAs and 50S ribosomes.</text>
</comment>
<reference evidence="12" key="2">
    <citation type="journal article" date="2024" name="Nature">
        <title>Anoxygenic phototroph of the Chloroflexota uses a type I reaction centre.</title>
        <authorList>
            <person name="Tsuji J.M."/>
            <person name="Shaw N.A."/>
            <person name="Nagashima S."/>
            <person name="Venkiteswaran J.J."/>
            <person name="Schiff S.L."/>
            <person name="Watanabe T."/>
            <person name="Fukui M."/>
            <person name="Hanada S."/>
            <person name="Tank M."/>
            <person name="Neufeld J.D."/>
        </authorList>
    </citation>
    <scope>NUCLEOTIDE SEQUENCE</scope>
    <source>
        <strain evidence="12">L227-S17</strain>
    </source>
</reference>
<reference evidence="11 13" key="1">
    <citation type="submission" date="2020-06" db="EMBL/GenBank/DDBJ databases">
        <title>Anoxygenic phototrophic Chloroflexota member uses a Type I reaction center.</title>
        <authorList>
            <person name="Tsuji J.M."/>
            <person name="Shaw N.A."/>
            <person name="Nagashima S."/>
            <person name="Venkiteswaran J."/>
            <person name="Schiff S.L."/>
            <person name="Hanada S."/>
            <person name="Tank M."/>
            <person name="Neufeld J.D."/>
        </authorList>
    </citation>
    <scope>NUCLEOTIDE SEQUENCE [LARGE SCALE GENOMIC DNA]</scope>
    <source>
        <strain evidence="11">L227-S17</strain>
    </source>
</reference>